<dbReference type="GO" id="GO:0005871">
    <property type="term" value="C:kinesin complex"/>
    <property type="evidence" value="ECO:0007669"/>
    <property type="project" value="TreeGrafter"/>
</dbReference>
<dbReference type="AlphaFoldDB" id="A0A8S2TA13"/>
<dbReference type="GO" id="GO:0008017">
    <property type="term" value="F:microtubule binding"/>
    <property type="evidence" value="ECO:0007669"/>
    <property type="project" value="InterPro"/>
</dbReference>
<organism evidence="7 9">
    <name type="scientific">Rotaria magnacalcarata</name>
    <dbReference type="NCBI Taxonomy" id="392030"/>
    <lineage>
        <taxon>Eukaryota</taxon>
        <taxon>Metazoa</taxon>
        <taxon>Spiralia</taxon>
        <taxon>Gnathifera</taxon>
        <taxon>Rotifera</taxon>
        <taxon>Eurotatoria</taxon>
        <taxon>Bdelloidea</taxon>
        <taxon>Philodinida</taxon>
        <taxon>Philodinidae</taxon>
        <taxon>Rotaria</taxon>
    </lineage>
</organism>
<evidence type="ECO:0000256" key="4">
    <source>
        <dbReference type="ARBA" id="ARBA00023212"/>
    </source>
</evidence>
<dbReference type="GO" id="GO:0005634">
    <property type="term" value="C:nucleus"/>
    <property type="evidence" value="ECO:0007669"/>
    <property type="project" value="TreeGrafter"/>
</dbReference>
<proteinExistence type="inferred from homology"/>
<dbReference type="InterPro" id="IPR036961">
    <property type="entry name" value="Kinesin_motor_dom_sf"/>
</dbReference>
<keyword evidence="4" id="KW-0206">Cytoskeleton</keyword>
<dbReference type="EMBL" id="CAJOBH010029336">
    <property type="protein sequence ID" value="CAF4268292.1"/>
    <property type="molecule type" value="Genomic_DNA"/>
</dbReference>
<dbReference type="EMBL" id="CAJOBJ010054816">
    <property type="protein sequence ID" value="CAF4391022.1"/>
    <property type="molecule type" value="Genomic_DNA"/>
</dbReference>
<evidence type="ECO:0000256" key="1">
    <source>
        <dbReference type="ARBA" id="ARBA00004245"/>
    </source>
</evidence>
<dbReference type="Proteomes" id="UP000681720">
    <property type="component" value="Unassembled WGS sequence"/>
</dbReference>
<dbReference type="InterPro" id="IPR027417">
    <property type="entry name" value="P-loop_NTPase"/>
</dbReference>
<evidence type="ECO:0000259" key="6">
    <source>
        <dbReference type="PROSITE" id="PS50067"/>
    </source>
</evidence>
<evidence type="ECO:0000256" key="5">
    <source>
        <dbReference type="PROSITE-ProRule" id="PRU00283"/>
    </source>
</evidence>
<protein>
    <recommendedName>
        <fullName evidence="6">Kinesin motor domain-containing protein</fullName>
    </recommendedName>
</protein>
<name>A0A8S2TA13_9BILA</name>
<evidence type="ECO:0000256" key="2">
    <source>
        <dbReference type="ARBA" id="ARBA00022741"/>
    </source>
</evidence>
<dbReference type="Gene3D" id="3.40.850.10">
    <property type="entry name" value="Kinesin motor domain"/>
    <property type="match status" value="1"/>
</dbReference>
<dbReference type="GO" id="GO:0005874">
    <property type="term" value="C:microtubule"/>
    <property type="evidence" value="ECO:0007669"/>
    <property type="project" value="TreeGrafter"/>
</dbReference>
<evidence type="ECO:0000313" key="7">
    <source>
        <dbReference type="EMBL" id="CAF4268292.1"/>
    </source>
</evidence>
<dbReference type="GO" id="GO:0016887">
    <property type="term" value="F:ATP hydrolysis activity"/>
    <property type="evidence" value="ECO:0007669"/>
    <property type="project" value="TreeGrafter"/>
</dbReference>
<dbReference type="InterPro" id="IPR027640">
    <property type="entry name" value="Kinesin-like_fam"/>
</dbReference>
<keyword evidence="2 5" id="KW-0547">Nucleotide-binding</keyword>
<dbReference type="PROSITE" id="PS50067">
    <property type="entry name" value="KINESIN_MOTOR_2"/>
    <property type="match status" value="1"/>
</dbReference>
<dbReference type="InterPro" id="IPR001752">
    <property type="entry name" value="Kinesin_motor_dom"/>
</dbReference>
<feature type="binding site" evidence="5">
    <location>
        <begin position="36"/>
        <end position="43"/>
    </location>
    <ligand>
        <name>ATP</name>
        <dbReference type="ChEBI" id="CHEBI:30616"/>
    </ligand>
</feature>
<dbReference type="PANTHER" id="PTHR24115">
    <property type="entry name" value="KINESIN-RELATED"/>
    <property type="match status" value="1"/>
</dbReference>
<reference evidence="7" key="1">
    <citation type="submission" date="2021-02" db="EMBL/GenBank/DDBJ databases">
        <authorList>
            <person name="Nowell W R."/>
        </authorList>
    </citation>
    <scope>NUCLEOTIDE SEQUENCE</scope>
</reference>
<comment type="similarity">
    <text evidence="5">Belongs to the TRAFAC class myosin-kinesin ATPase superfamily. Kinesin family.</text>
</comment>
<dbReference type="Pfam" id="PF00225">
    <property type="entry name" value="Kinesin"/>
    <property type="match status" value="1"/>
</dbReference>
<keyword evidence="3 5" id="KW-0067">ATP-binding</keyword>
<dbReference type="Proteomes" id="UP000681967">
    <property type="component" value="Unassembled WGS sequence"/>
</dbReference>
<gene>
    <name evidence="7" type="ORF">BYL167_LOCUS26220</name>
    <name evidence="8" type="ORF">GIL414_LOCUS29732</name>
</gene>
<evidence type="ECO:0000256" key="3">
    <source>
        <dbReference type="ARBA" id="ARBA00022840"/>
    </source>
</evidence>
<comment type="subcellular location">
    <subcellularLocation>
        <location evidence="1">Cytoplasm</location>
        <location evidence="1">Cytoskeleton</location>
    </subcellularLocation>
</comment>
<evidence type="ECO:0000313" key="9">
    <source>
        <dbReference type="Proteomes" id="UP000681967"/>
    </source>
</evidence>
<dbReference type="GO" id="GO:0007018">
    <property type="term" value="P:microtubule-based movement"/>
    <property type="evidence" value="ECO:0007669"/>
    <property type="project" value="InterPro"/>
</dbReference>
<feature type="domain" description="Kinesin motor" evidence="6">
    <location>
        <begin position="1"/>
        <end position="65"/>
    </location>
</feature>
<accession>A0A8S2TA13</accession>
<feature type="non-terminal residue" evidence="7">
    <location>
        <position position="65"/>
    </location>
</feature>
<feature type="non-terminal residue" evidence="7">
    <location>
        <position position="1"/>
    </location>
</feature>
<dbReference type="GO" id="GO:0005524">
    <property type="term" value="F:ATP binding"/>
    <property type="evidence" value="ECO:0007669"/>
    <property type="project" value="UniProtKB-UniRule"/>
</dbReference>
<dbReference type="GO" id="GO:0051256">
    <property type="term" value="P:mitotic spindle midzone assembly"/>
    <property type="evidence" value="ECO:0007669"/>
    <property type="project" value="TreeGrafter"/>
</dbReference>
<comment type="caution">
    <text evidence="7">The sequence shown here is derived from an EMBL/GenBank/DDBJ whole genome shotgun (WGS) entry which is preliminary data.</text>
</comment>
<keyword evidence="4" id="KW-0963">Cytoplasm</keyword>
<dbReference type="SUPFAM" id="SSF52540">
    <property type="entry name" value="P-loop containing nucleoside triphosphate hydrolases"/>
    <property type="match status" value="1"/>
</dbReference>
<sequence>HILTDNISQSAAFKELALPLLDDLIQGKSSVLFTYGITGSGKTYTMMGPLNNPGLIPRSFDVIFN</sequence>
<dbReference type="PANTHER" id="PTHR24115:SF600">
    <property type="entry name" value="KINESIN-LIKE PROTEIN KIF23"/>
    <property type="match status" value="1"/>
</dbReference>
<evidence type="ECO:0000313" key="8">
    <source>
        <dbReference type="EMBL" id="CAF4391022.1"/>
    </source>
</evidence>
<keyword evidence="5" id="KW-0505">Motor protein</keyword>
<dbReference type="GO" id="GO:0003777">
    <property type="term" value="F:microtubule motor activity"/>
    <property type="evidence" value="ECO:0007669"/>
    <property type="project" value="InterPro"/>
</dbReference>